<dbReference type="GO" id="GO:0005507">
    <property type="term" value="F:copper ion binding"/>
    <property type="evidence" value="ECO:0007669"/>
    <property type="project" value="TreeGrafter"/>
</dbReference>
<evidence type="ECO:0000313" key="4">
    <source>
        <dbReference type="Proteomes" id="UP000679779"/>
    </source>
</evidence>
<dbReference type="GO" id="GO:0050897">
    <property type="term" value="F:cobalt ion binding"/>
    <property type="evidence" value="ECO:0007669"/>
    <property type="project" value="TreeGrafter"/>
</dbReference>
<gene>
    <name evidence="3" type="primary">mcsA</name>
    <name evidence="3" type="ORF">J2TS6_61270</name>
</gene>
<dbReference type="GO" id="GO:0046870">
    <property type="term" value="F:cadmium ion binding"/>
    <property type="evidence" value="ECO:0007669"/>
    <property type="project" value="TreeGrafter"/>
</dbReference>
<sequence length="174" mass="19668">MLCQECGKRPATLHFTKIVNGEKNEFHICETCAREKGEMLPGTSGGFSIHSLLSGLLDFDSAGKGMTSSVKTPQSLRCEECGMTYSQFSKIGRFGCSSCYKYFGDRLDPLFKRVHGNTVHVGKVPKRSGSRIQLKRQIDDLKLELQRRIQQEEFEEAAQLRDRIRTLEKEMAGQ</sequence>
<reference evidence="3" key="1">
    <citation type="submission" date="2021-03" db="EMBL/GenBank/DDBJ databases">
        <title>Antimicrobial resistance genes in bacteria isolated from Japanese honey, and their potential for conferring macrolide and lincosamide resistance in the American foulbrood pathogen Paenibacillus larvae.</title>
        <authorList>
            <person name="Okamoto M."/>
            <person name="Kumagai M."/>
            <person name="Kanamori H."/>
            <person name="Takamatsu D."/>
        </authorList>
    </citation>
    <scope>NUCLEOTIDE SEQUENCE</scope>
    <source>
        <strain evidence="3">J2TS6</strain>
    </source>
</reference>
<accession>A0A919XL46</accession>
<evidence type="ECO:0000256" key="1">
    <source>
        <dbReference type="SAM" id="Coils"/>
    </source>
</evidence>
<comment type="caution">
    <text evidence="3">The sequence shown here is derived from an EMBL/GenBank/DDBJ whole genome shotgun (WGS) entry which is preliminary data.</text>
</comment>
<dbReference type="GO" id="GO:0008270">
    <property type="term" value="F:zinc ion binding"/>
    <property type="evidence" value="ECO:0007669"/>
    <property type="project" value="TreeGrafter"/>
</dbReference>
<protein>
    <submittedName>
        <fullName evidence="3">Protein-arginine kinase activator protein</fullName>
    </submittedName>
</protein>
<feature type="domain" description="UVR" evidence="2">
    <location>
        <begin position="135"/>
        <end position="170"/>
    </location>
</feature>
<dbReference type="GO" id="GO:1990170">
    <property type="term" value="P:stress response to cadmium ion"/>
    <property type="evidence" value="ECO:0007669"/>
    <property type="project" value="TreeGrafter"/>
</dbReference>
<keyword evidence="4" id="KW-1185">Reference proteome</keyword>
<dbReference type="GO" id="GO:1990169">
    <property type="term" value="P:stress response to copper ion"/>
    <property type="evidence" value="ECO:0007669"/>
    <property type="project" value="TreeGrafter"/>
</dbReference>
<dbReference type="AlphaFoldDB" id="A0A919XL46"/>
<evidence type="ECO:0000259" key="2">
    <source>
        <dbReference type="PROSITE" id="PS50151"/>
    </source>
</evidence>
<dbReference type="InterPro" id="IPR001943">
    <property type="entry name" value="UVR_dom"/>
</dbReference>
<dbReference type="PROSITE" id="PS50151">
    <property type="entry name" value="UVR"/>
    <property type="match status" value="1"/>
</dbReference>
<organism evidence="3 4">
    <name type="scientific">Paenibacillus albilobatus</name>
    <dbReference type="NCBI Taxonomy" id="2716884"/>
    <lineage>
        <taxon>Bacteria</taxon>
        <taxon>Bacillati</taxon>
        <taxon>Bacillota</taxon>
        <taxon>Bacilli</taxon>
        <taxon>Bacillales</taxon>
        <taxon>Paenibacillaceae</taxon>
        <taxon>Paenibacillus</taxon>
    </lineage>
</organism>
<dbReference type="EMBL" id="BORQ01000015">
    <property type="protein sequence ID" value="GIO34986.1"/>
    <property type="molecule type" value="Genomic_DNA"/>
</dbReference>
<dbReference type="PANTHER" id="PTHR38430:SF1">
    <property type="entry name" value="PROTEIN-ARGININE KINASE ACTIVATOR PROTEIN"/>
    <property type="match status" value="1"/>
</dbReference>
<dbReference type="Pfam" id="PF02151">
    <property type="entry name" value="UVR"/>
    <property type="match status" value="1"/>
</dbReference>
<dbReference type="SUPFAM" id="SSF46600">
    <property type="entry name" value="C-terminal UvrC-binding domain of UvrB"/>
    <property type="match status" value="1"/>
</dbReference>
<dbReference type="GO" id="GO:0016301">
    <property type="term" value="F:kinase activity"/>
    <property type="evidence" value="ECO:0007669"/>
    <property type="project" value="UniProtKB-KW"/>
</dbReference>
<proteinExistence type="predicted"/>
<dbReference type="InterPro" id="IPR025542">
    <property type="entry name" value="YacH"/>
</dbReference>
<keyword evidence="3" id="KW-0808">Transferase</keyword>
<keyword evidence="1" id="KW-0175">Coiled coil</keyword>
<dbReference type="PANTHER" id="PTHR38430">
    <property type="entry name" value="PROTEIN-ARGININE KINASE ACTIVATOR PROTEIN"/>
    <property type="match status" value="1"/>
</dbReference>
<evidence type="ECO:0000313" key="3">
    <source>
        <dbReference type="EMBL" id="GIO34986.1"/>
    </source>
</evidence>
<dbReference type="RefSeq" id="WP_160045350.1">
    <property type="nucleotide sequence ID" value="NZ_BORQ01000015.1"/>
</dbReference>
<feature type="coiled-coil region" evidence="1">
    <location>
        <begin position="131"/>
        <end position="170"/>
    </location>
</feature>
<dbReference type="Proteomes" id="UP000679779">
    <property type="component" value="Unassembled WGS sequence"/>
</dbReference>
<dbReference type="Gene3D" id="4.10.860.10">
    <property type="entry name" value="UVR domain"/>
    <property type="match status" value="1"/>
</dbReference>
<keyword evidence="3" id="KW-0418">Kinase</keyword>
<dbReference type="InterPro" id="IPR036876">
    <property type="entry name" value="UVR_dom_sf"/>
</dbReference>
<name>A0A919XL46_9BACL</name>
<dbReference type="PIRSF" id="PIRSF015034">
    <property type="entry name" value="YacH"/>
    <property type="match status" value="1"/>
</dbReference>